<evidence type="ECO:0000256" key="5">
    <source>
        <dbReference type="ARBA" id="ARBA00022505"/>
    </source>
</evidence>
<evidence type="ECO:0000256" key="10">
    <source>
        <dbReference type="ARBA" id="ARBA00023063"/>
    </source>
</evidence>
<dbReference type="Pfam" id="PF04324">
    <property type="entry name" value="Fer2_BFD"/>
    <property type="match status" value="1"/>
</dbReference>
<dbReference type="SUPFAM" id="SSF50692">
    <property type="entry name" value="ADC-like"/>
    <property type="match status" value="1"/>
</dbReference>
<dbReference type="PROSITE" id="PS00551">
    <property type="entry name" value="MOLYBDOPTERIN_PROK_1"/>
    <property type="match status" value="1"/>
</dbReference>
<organism evidence="12 13">
    <name type="scientific">Elstera cyanobacteriorum</name>
    <dbReference type="NCBI Taxonomy" id="2022747"/>
    <lineage>
        <taxon>Bacteria</taxon>
        <taxon>Pseudomonadati</taxon>
        <taxon>Pseudomonadota</taxon>
        <taxon>Alphaproteobacteria</taxon>
        <taxon>Rhodospirillales</taxon>
        <taxon>Rhodospirillaceae</taxon>
        <taxon>Elstera</taxon>
    </lineage>
</organism>
<dbReference type="Gene3D" id="3.40.50.740">
    <property type="match status" value="1"/>
</dbReference>
<keyword evidence="4" id="KW-0004">4Fe-4S</keyword>
<dbReference type="EMBL" id="NOXS01000033">
    <property type="protein sequence ID" value="OYQ18081.1"/>
    <property type="molecule type" value="Genomic_DNA"/>
</dbReference>
<evidence type="ECO:0000256" key="8">
    <source>
        <dbReference type="ARBA" id="ARBA00023004"/>
    </source>
</evidence>
<evidence type="ECO:0000313" key="12">
    <source>
        <dbReference type="EMBL" id="OYQ18081.1"/>
    </source>
</evidence>
<dbReference type="Pfam" id="PF01568">
    <property type="entry name" value="Molydop_binding"/>
    <property type="match status" value="1"/>
</dbReference>
<comment type="similarity">
    <text evidence="3">Belongs to the prokaryotic molybdopterin-containing oxidoreductase family. NasA/NapA/NarB subfamily.</text>
</comment>
<dbReference type="AlphaFoldDB" id="A0A255XMH2"/>
<dbReference type="OrthoDB" id="9803192at2"/>
<comment type="caution">
    <text evidence="12">The sequence shown here is derived from an EMBL/GenBank/DDBJ whole genome shotgun (WGS) entry which is preliminary data.</text>
</comment>
<dbReference type="Pfam" id="PF04879">
    <property type="entry name" value="Molybdop_Fe4S4"/>
    <property type="match status" value="1"/>
</dbReference>
<dbReference type="PROSITE" id="PS00932">
    <property type="entry name" value="MOLYBDOPTERIN_PROK_3"/>
    <property type="match status" value="1"/>
</dbReference>
<dbReference type="CDD" id="cd02754">
    <property type="entry name" value="MopB_Nitrate-R-NapA-like"/>
    <property type="match status" value="1"/>
</dbReference>
<reference evidence="12 13" key="1">
    <citation type="submission" date="2017-07" db="EMBL/GenBank/DDBJ databases">
        <title>Elstera cyanobacteriorum sp. nov., a novel bacterium isolated from cyanobacterial aggregates in a eutrophic lake.</title>
        <authorList>
            <person name="Cai H."/>
        </authorList>
    </citation>
    <scope>NUCLEOTIDE SEQUENCE [LARGE SCALE GENOMIC DNA]</scope>
    <source>
        <strain evidence="12 13">TH019</strain>
    </source>
</reference>
<keyword evidence="5" id="KW-0500">Molybdenum</keyword>
<dbReference type="SMART" id="SM00926">
    <property type="entry name" value="Molybdop_Fe4S4"/>
    <property type="match status" value="1"/>
</dbReference>
<evidence type="ECO:0000256" key="3">
    <source>
        <dbReference type="ARBA" id="ARBA00008747"/>
    </source>
</evidence>
<keyword evidence="9" id="KW-0411">Iron-sulfur</keyword>
<accession>A0A255XMH2</accession>
<dbReference type="PANTHER" id="PTHR43105">
    <property type="entry name" value="RESPIRATORY NITRATE REDUCTASE"/>
    <property type="match status" value="1"/>
</dbReference>
<dbReference type="GO" id="GO:1990204">
    <property type="term" value="C:oxidoreductase complex"/>
    <property type="evidence" value="ECO:0007669"/>
    <property type="project" value="UniProtKB-ARBA"/>
</dbReference>
<dbReference type="InterPro" id="IPR007419">
    <property type="entry name" value="BFD-like_2Fe2S-bd_dom"/>
</dbReference>
<sequence>MGEPHTAVLQRTTCPYCGVGCGVEIVSNDGGATLAVRGDAAHPANKGRLCSKGSALADSLTLPHRLTQPLKGDQPLSWDAALEEITARLKAVLADHGPEAVAFYGSGQLLTEDYYVLNKLGKGFIGTANVDTNSRLCMASTVAGHKQSFGADTVPGLYEDWEQADLVILVGSNTAWCHPVLFQRLLAARQSRGTKIVVLDPRQTSTTAEADLHLPLRSGSDIALFGGLLRAIADAGALNDAYLTAHTNGADTALAVAPDLPAVAAATGLSPVQIAAFYRLFIETPKVVTVFSQGVNQSSHGSTTVSAILNVHLATGRIGTPGCGPFSVTGQPNAMGGREVGGLANQLAAHMDFASADDRDRVRRFWGAPRLAEAPGLKAVDLFQALVDGKIKFLWILATNPLASLPDANLAREALAQCPTVILSDAICDTETARYAHFLLPAATWGEKDGTVTNSERRISRQRAFRAPLGDAKPDWWALAQIGRRLGYADAFAYDRSADIFREHAALSGFENQGRRDFDLSGAIGLSDTDYDALAPFCWPWKAGEAPGASRFFAEGGFFTPDRRARLVPTPMTATASSTSLAFPLVLNTGRVRDQWHTMGRTGFDPRLMAHLPRPTVALNPRDAATLGIAEGDLVQVTSATGAMLRLAEVTDKQPSGEVFASMHWNGAWCGGGAVGRVIAPHVDPLSGQPELKYTPVAVSRLDPLWRGYALLRDAPEPMAQWDLPGFFWCKRPLNGGWAVELWALPTLDIIPDGAPILATLLGGPPEAFTPLTVADPARGRWRGAYVREGRLDAVLILGPGPEIDHLLPLFADPEIDAQTVLAGRGTVAAASPVVCSCFQVSAARIQAVIASGEATSVEAIGALLKAGTNCGSCIPELKGFLRHAETSLVA</sequence>
<evidence type="ECO:0000256" key="7">
    <source>
        <dbReference type="ARBA" id="ARBA00023002"/>
    </source>
</evidence>
<evidence type="ECO:0000256" key="2">
    <source>
        <dbReference type="ARBA" id="ARBA00001966"/>
    </source>
</evidence>
<keyword evidence="13" id="KW-1185">Reference proteome</keyword>
<dbReference type="InterPro" id="IPR006656">
    <property type="entry name" value="Mopterin_OxRdtase"/>
</dbReference>
<dbReference type="Pfam" id="PF00384">
    <property type="entry name" value="Molybdopterin"/>
    <property type="match status" value="1"/>
</dbReference>
<evidence type="ECO:0000259" key="11">
    <source>
        <dbReference type="PROSITE" id="PS51669"/>
    </source>
</evidence>
<gene>
    <name evidence="12" type="ORF">CHR90_14045</name>
</gene>
<dbReference type="Gene3D" id="1.10.10.1100">
    <property type="entry name" value="BFD-like [2Fe-2S]-binding domain"/>
    <property type="match status" value="1"/>
</dbReference>
<dbReference type="GO" id="GO:0016491">
    <property type="term" value="F:oxidoreductase activity"/>
    <property type="evidence" value="ECO:0007669"/>
    <property type="project" value="UniProtKB-KW"/>
</dbReference>
<dbReference type="RefSeq" id="WP_094409643.1">
    <property type="nucleotide sequence ID" value="NZ_BMJZ01000002.1"/>
</dbReference>
<dbReference type="Gene3D" id="3.40.228.10">
    <property type="entry name" value="Dimethylsulfoxide Reductase, domain 2"/>
    <property type="match status" value="1"/>
</dbReference>
<dbReference type="Gene3D" id="2.20.25.90">
    <property type="entry name" value="ADC-like domains"/>
    <property type="match status" value="1"/>
</dbReference>
<evidence type="ECO:0000256" key="9">
    <source>
        <dbReference type="ARBA" id="ARBA00023014"/>
    </source>
</evidence>
<keyword evidence="6" id="KW-0479">Metal-binding</keyword>
<dbReference type="GO" id="GO:0046872">
    <property type="term" value="F:metal ion binding"/>
    <property type="evidence" value="ECO:0007669"/>
    <property type="project" value="UniProtKB-KW"/>
</dbReference>
<dbReference type="InterPro" id="IPR050123">
    <property type="entry name" value="Prok_molybdopt-oxidoreductase"/>
</dbReference>
<dbReference type="InterPro" id="IPR041957">
    <property type="entry name" value="CT_Nitrate-R-NapA-like"/>
</dbReference>
<dbReference type="InterPro" id="IPR041854">
    <property type="entry name" value="BFD-like_2Fe2S-bd_dom_sf"/>
</dbReference>
<keyword evidence="7" id="KW-0560">Oxidoreductase</keyword>
<evidence type="ECO:0000313" key="13">
    <source>
        <dbReference type="Proteomes" id="UP000216361"/>
    </source>
</evidence>
<dbReference type="Gene3D" id="2.40.40.20">
    <property type="match status" value="1"/>
</dbReference>
<evidence type="ECO:0000256" key="1">
    <source>
        <dbReference type="ARBA" id="ARBA00001942"/>
    </source>
</evidence>
<name>A0A255XMH2_9PROT</name>
<dbReference type="GO" id="GO:0045333">
    <property type="term" value="P:cellular respiration"/>
    <property type="evidence" value="ECO:0007669"/>
    <property type="project" value="UniProtKB-ARBA"/>
</dbReference>
<evidence type="ECO:0000256" key="6">
    <source>
        <dbReference type="ARBA" id="ARBA00022723"/>
    </source>
</evidence>
<proteinExistence type="inferred from homology"/>
<dbReference type="InterPro" id="IPR027467">
    <property type="entry name" value="MopterinOxRdtase_cofactor_BS"/>
</dbReference>
<dbReference type="GO" id="GO:0043546">
    <property type="term" value="F:molybdopterin cofactor binding"/>
    <property type="evidence" value="ECO:0007669"/>
    <property type="project" value="InterPro"/>
</dbReference>
<dbReference type="InterPro" id="IPR009010">
    <property type="entry name" value="Asp_de-COase-like_dom_sf"/>
</dbReference>
<dbReference type="GO" id="GO:0042128">
    <property type="term" value="P:nitrate assimilation"/>
    <property type="evidence" value="ECO:0007669"/>
    <property type="project" value="UniProtKB-KW"/>
</dbReference>
<evidence type="ECO:0000256" key="4">
    <source>
        <dbReference type="ARBA" id="ARBA00022485"/>
    </source>
</evidence>
<dbReference type="InterPro" id="IPR006657">
    <property type="entry name" value="MoPterin_dinucl-bd_dom"/>
</dbReference>
<dbReference type="GO" id="GO:0016020">
    <property type="term" value="C:membrane"/>
    <property type="evidence" value="ECO:0007669"/>
    <property type="project" value="TreeGrafter"/>
</dbReference>
<dbReference type="PANTHER" id="PTHR43105:SF9">
    <property type="entry name" value="NADPH-FE(3+) OXIDOREDUCTASE SUBUNIT ALPHA"/>
    <property type="match status" value="1"/>
</dbReference>
<dbReference type="Proteomes" id="UP000216361">
    <property type="component" value="Unassembled WGS sequence"/>
</dbReference>
<keyword evidence="10" id="KW-0534">Nitrate assimilation</keyword>
<dbReference type="InterPro" id="IPR006963">
    <property type="entry name" value="Mopterin_OxRdtase_4Fe-4S_dom"/>
</dbReference>
<dbReference type="CDD" id="cd02791">
    <property type="entry name" value="MopB_CT_Nitrate-R-NapA-like"/>
    <property type="match status" value="1"/>
</dbReference>
<comment type="cofactor">
    <cofactor evidence="1">
        <name>Mo-bis(molybdopterin guanine dinucleotide)</name>
        <dbReference type="ChEBI" id="CHEBI:60539"/>
    </cofactor>
</comment>
<keyword evidence="8" id="KW-0408">Iron</keyword>
<dbReference type="PROSITE" id="PS51669">
    <property type="entry name" value="4FE4S_MOW_BIS_MGD"/>
    <property type="match status" value="1"/>
</dbReference>
<dbReference type="GO" id="GO:0051539">
    <property type="term" value="F:4 iron, 4 sulfur cluster binding"/>
    <property type="evidence" value="ECO:0007669"/>
    <property type="project" value="UniProtKB-KW"/>
</dbReference>
<feature type="domain" description="4Fe-4S Mo/W bis-MGD-type" evidence="11">
    <location>
        <begin position="7"/>
        <end position="64"/>
    </location>
</feature>
<protein>
    <recommendedName>
        <fullName evidence="11">4Fe-4S Mo/W bis-MGD-type domain-containing protein</fullName>
    </recommendedName>
</protein>
<dbReference type="InterPro" id="IPR006655">
    <property type="entry name" value="Mopterin_OxRdtase_prok_CS"/>
</dbReference>
<comment type="cofactor">
    <cofactor evidence="2">
        <name>[4Fe-4S] cluster</name>
        <dbReference type="ChEBI" id="CHEBI:49883"/>
    </cofactor>
</comment>
<dbReference type="SUPFAM" id="SSF53706">
    <property type="entry name" value="Formate dehydrogenase/DMSO reductase, domains 1-3"/>
    <property type="match status" value="1"/>
</dbReference>